<comment type="similarity">
    <text evidence="10">Belongs to the MurCDEF family. MurF subfamily.</text>
</comment>
<dbReference type="SUPFAM" id="SSF53244">
    <property type="entry name" value="MurD-like peptide ligases, peptide-binding domain"/>
    <property type="match status" value="1"/>
</dbReference>
<feature type="domain" description="Mur ligase central" evidence="14">
    <location>
        <begin position="150"/>
        <end position="347"/>
    </location>
</feature>
<dbReference type="SUPFAM" id="SSF63418">
    <property type="entry name" value="MurE/MurF N-terminal domain"/>
    <property type="match status" value="1"/>
</dbReference>
<keyword evidence="9 10" id="KW-0961">Cell wall biogenesis/degradation</keyword>
<dbReference type="RefSeq" id="WP_275594307.1">
    <property type="nucleotide sequence ID" value="NZ_CP102381.1"/>
</dbReference>
<dbReference type="Pfam" id="PF01225">
    <property type="entry name" value="Mur_ligase"/>
    <property type="match status" value="1"/>
</dbReference>
<keyword evidence="2 10" id="KW-0436">Ligase</keyword>
<dbReference type="SUPFAM" id="SSF53623">
    <property type="entry name" value="MurD-like peptide ligases, catalytic domain"/>
    <property type="match status" value="1"/>
</dbReference>
<dbReference type="Pfam" id="PF08245">
    <property type="entry name" value="Mur_ligase_M"/>
    <property type="match status" value="1"/>
</dbReference>
<evidence type="ECO:0000256" key="8">
    <source>
        <dbReference type="ARBA" id="ARBA00023306"/>
    </source>
</evidence>
<evidence type="ECO:0000259" key="12">
    <source>
        <dbReference type="Pfam" id="PF01225"/>
    </source>
</evidence>
<keyword evidence="3 10" id="KW-0132">Cell division</keyword>
<evidence type="ECO:0000313" key="16">
    <source>
        <dbReference type="Proteomes" id="UP001222275"/>
    </source>
</evidence>
<evidence type="ECO:0000259" key="13">
    <source>
        <dbReference type="Pfam" id="PF02875"/>
    </source>
</evidence>
<comment type="catalytic activity">
    <reaction evidence="10 11">
        <text>D-alanyl-D-alanine + UDP-N-acetyl-alpha-D-muramoyl-L-alanyl-gamma-D-glutamyl-meso-2,6-diaminopimelate + ATP = UDP-N-acetyl-alpha-D-muramoyl-L-alanyl-gamma-D-glutamyl-meso-2,6-diaminopimeloyl-D-alanyl-D-alanine + ADP + phosphate + H(+)</text>
        <dbReference type="Rhea" id="RHEA:28374"/>
        <dbReference type="ChEBI" id="CHEBI:15378"/>
        <dbReference type="ChEBI" id="CHEBI:30616"/>
        <dbReference type="ChEBI" id="CHEBI:43474"/>
        <dbReference type="ChEBI" id="CHEBI:57822"/>
        <dbReference type="ChEBI" id="CHEBI:61386"/>
        <dbReference type="ChEBI" id="CHEBI:83905"/>
        <dbReference type="ChEBI" id="CHEBI:456216"/>
        <dbReference type="EC" id="6.3.2.10"/>
    </reaction>
</comment>
<comment type="function">
    <text evidence="10 11">Involved in cell wall formation. Catalyzes the final step in the synthesis of UDP-N-acetylmuramoyl-pentapeptide, the precursor of murein.</text>
</comment>
<evidence type="ECO:0000256" key="10">
    <source>
        <dbReference type="HAMAP-Rule" id="MF_02019"/>
    </source>
</evidence>
<dbReference type="InterPro" id="IPR013221">
    <property type="entry name" value="Mur_ligase_cen"/>
</dbReference>
<evidence type="ECO:0000256" key="5">
    <source>
        <dbReference type="ARBA" id="ARBA00022840"/>
    </source>
</evidence>
<evidence type="ECO:0000256" key="4">
    <source>
        <dbReference type="ARBA" id="ARBA00022741"/>
    </source>
</evidence>
<gene>
    <name evidence="10" type="primary">murF</name>
    <name evidence="15" type="ORF">NR989_08485</name>
</gene>
<dbReference type="InterPro" id="IPR004101">
    <property type="entry name" value="Mur_ligase_C"/>
</dbReference>
<keyword evidence="1 10" id="KW-0963">Cytoplasm</keyword>
<feature type="binding site" evidence="10">
    <location>
        <begin position="152"/>
        <end position="158"/>
    </location>
    <ligand>
        <name>ATP</name>
        <dbReference type="ChEBI" id="CHEBI:30616"/>
    </ligand>
</feature>
<dbReference type="Proteomes" id="UP001222275">
    <property type="component" value="Chromosome"/>
</dbReference>
<keyword evidence="7 10" id="KW-0573">Peptidoglycan synthesis</keyword>
<keyword evidence="4 10" id="KW-0547">Nucleotide-binding</keyword>
<keyword evidence="6 10" id="KW-0133">Cell shape</keyword>
<feature type="domain" description="Mur ligase N-terminal catalytic" evidence="12">
    <location>
        <begin position="68"/>
        <end position="136"/>
    </location>
</feature>
<evidence type="ECO:0000256" key="2">
    <source>
        <dbReference type="ARBA" id="ARBA00022598"/>
    </source>
</evidence>
<sequence>MVNTQKTVINTEAQTVEQTVAALQAQISRESNQLTEDLTMFSWTLEQLKESTNGEFIGPLSEESTIQFTSISTDTRTLQPGALYIAIKGENFDGHAFIDKAIQQGAVAVLVSEDVDTVVPGVEVEDTRIALGQFARWHRLQMPVKTLIAVTGSNGKTTTKTLLNNIFSLAGNTLATEGNLNNDLGVPRTLLNLRPEHEYAIIEMGANHLKEIGYLTDLALPDIAMINNASGAHLEGFGSLQGVIDTKGEIYQGLNQIAGRKEGVAIVNTDSPGYQDWLSRLDGLGVKQVISFGTQPEAQVRVSDFKVQESESSGITFSLNLMNEKHLVSLPVLGFHNAMNAAACVAVSQAAGLNWQQILPGLVSFSGVSGRLQKTAINTGWLIDDSYNANPESVKAGIDALVSLPGLAVLCLGAMAEIGEGSASAHQEIAEFARDKGVKHLYVYGEEARQMPEVFGKNSQFCTTHEEMAKTVLKQLSKAEQKQQKMNVLVKGSRSAQMELVSQQILETFS</sequence>
<evidence type="ECO:0000256" key="3">
    <source>
        <dbReference type="ARBA" id="ARBA00022618"/>
    </source>
</evidence>
<dbReference type="Gene3D" id="3.40.1390.10">
    <property type="entry name" value="MurE/MurF, N-terminal domain"/>
    <property type="match status" value="1"/>
</dbReference>
<dbReference type="InterPro" id="IPR000713">
    <property type="entry name" value="Mur_ligase_N"/>
</dbReference>
<dbReference type="InterPro" id="IPR005863">
    <property type="entry name" value="UDP-N-AcMur_synth"/>
</dbReference>
<comment type="pathway">
    <text evidence="10 11">Cell wall biogenesis; peptidoglycan biosynthesis.</text>
</comment>
<feature type="domain" description="Mur ligase C-terminal" evidence="13">
    <location>
        <begin position="370"/>
        <end position="494"/>
    </location>
</feature>
<keyword evidence="8 10" id="KW-0131">Cell cycle</keyword>
<dbReference type="Gene3D" id="3.90.190.20">
    <property type="entry name" value="Mur ligase, C-terminal domain"/>
    <property type="match status" value="1"/>
</dbReference>
<evidence type="ECO:0000256" key="7">
    <source>
        <dbReference type="ARBA" id="ARBA00022984"/>
    </source>
</evidence>
<dbReference type="InterPro" id="IPR035911">
    <property type="entry name" value="MurE/MurF_N"/>
</dbReference>
<organism evidence="15 16">
    <name type="scientific">Thiomicrorhabdus lithotrophica</name>
    <dbReference type="NCBI Taxonomy" id="2949997"/>
    <lineage>
        <taxon>Bacteria</taxon>
        <taxon>Pseudomonadati</taxon>
        <taxon>Pseudomonadota</taxon>
        <taxon>Gammaproteobacteria</taxon>
        <taxon>Thiotrichales</taxon>
        <taxon>Piscirickettsiaceae</taxon>
        <taxon>Thiomicrorhabdus</taxon>
    </lineage>
</organism>
<protein>
    <recommendedName>
        <fullName evidence="10 11">UDP-N-acetylmuramoyl-tripeptide--D-alanyl-D-alanine ligase</fullName>
        <ecNumber evidence="10 11">6.3.2.10</ecNumber>
    </recommendedName>
    <alternativeName>
        <fullName evidence="10">D-alanyl-D-alanine-adding enzyme</fullName>
    </alternativeName>
</protein>
<evidence type="ECO:0000259" key="14">
    <source>
        <dbReference type="Pfam" id="PF08245"/>
    </source>
</evidence>
<reference evidence="15 16" key="1">
    <citation type="submission" date="2022-06" db="EMBL/GenBank/DDBJ databases">
        <title>Thiomicrohabdus sp. nov, an obligately chemolithoautotrophic, sulfur-oxidizing bacterium isolated from beach of Guanyin Mountain. Amoy.</title>
        <authorList>
            <person name="Zhu H."/>
        </authorList>
    </citation>
    <scope>NUCLEOTIDE SEQUENCE [LARGE SCALE GENOMIC DNA]</scope>
    <source>
        <strain evidence="15 16">XGS-01</strain>
    </source>
</reference>
<dbReference type="NCBIfam" id="TIGR01143">
    <property type="entry name" value="murF"/>
    <property type="match status" value="1"/>
</dbReference>
<evidence type="ECO:0000256" key="11">
    <source>
        <dbReference type="RuleBase" id="RU004136"/>
    </source>
</evidence>
<dbReference type="Pfam" id="PF02875">
    <property type="entry name" value="Mur_ligase_C"/>
    <property type="match status" value="1"/>
</dbReference>
<keyword evidence="16" id="KW-1185">Reference proteome</keyword>
<dbReference type="PANTHER" id="PTHR43024:SF1">
    <property type="entry name" value="UDP-N-ACETYLMURAMOYL-TRIPEPTIDE--D-ALANYL-D-ALANINE LIGASE"/>
    <property type="match status" value="1"/>
</dbReference>
<evidence type="ECO:0000313" key="15">
    <source>
        <dbReference type="EMBL" id="WEJ62050.1"/>
    </source>
</evidence>
<dbReference type="InterPro" id="IPR036565">
    <property type="entry name" value="Mur-like_cat_sf"/>
</dbReference>
<comment type="subcellular location">
    <subcellularLocation>
        <location evidence="10 11">Cytoplasm</location>
    </subcellularLocation>
</comment>
<keyword evidence="5 10" id="KW-0067">ATP-binding</keyword>
<accession>A0ABY8C7W7</accession>
<dbReference type="PANTHER" id="PTHR43024">
    <property type="entry name" value="UDP-N-ACETYLMURAMOYL-TRIPEPTIDE--D-ALANYL-D-ALANINE LIGASE"/>
    <property type="match status" value="1"/>
</dbReference>
<name>A0ABY8C7W7_9GAMM</name>
<dbReference type="EMBL" id="CP102381">
    <property type="protein sequence ID" value="WEJ62050.1"/>
    <property type="molecule type" value="Genomic_DNA"/>
</dbReference>
<dbReference type="HAMAP" id="MF_02019">
    <property type="entry name" value="MurF"/>
    <property type="match status" value="1"/>
</dbReference>
<dbReference type="EC" id="6.3.2.10" evidence="10 11"/>
<evidence type="ECO:0000256" key="6">
    <source>
        <dbReference type="ARBA" id="ARBA00022960"/>
    </source>
</evidence>
<evidence type="ECO:0000256" key="1">
    <source>
        <dbReference type="ARBA" id="ARBA00022490"/>
    </source>
</evidence>
<dbReference type="InterPro" id="IPR036615">
    <property type="entry name" value="Mur_ligase_C_dom_sf"/>
</dbReference>
<evidence type="ECO:0000256" key="9">
    <source>
        <dbReference type="ARBA" id="ARBA00023316"/>
    </source>
</evidence>
<dbReference type="Gene3D" id="3.40.1190.10">
    <property type="entry name" value="Mur-like, catalytic domain"/>
    <property type="match status" value="1"/>
</dbReference>
<proteinExistence type="inferred from homology"/>
<dbReference type="GO" id="GO:0016874">
    <property type="term" value="F:ligase activity"/>
    <property type="evidence" value="ECO:0007669"/>
    <property type="project" value="UniProtKB-KW"/>
</dbReference>
<dbReference type="InterPro" id="IPR051046">
    <property type="entry name" value="MurCDEF_CellWall_CoF430Synth"/>
</dbReference>